<gene>
    <name evidence="1" type="ORF">MSG28_000834</name>
</gene>
<protein>
    <submittedName>
        <fullName evidence="1">Uncharacterized protein</fullName>
    </submittedName>
</protein>
<keyword evidence="2" id="KW-1185">Reference proteome</keyword>
<dbReference type="EMBL" id="CM046131">
    <property type="protein sequence ID" value="KAI8430631.1"/>
    <property type="molecule type" value="Genomic_DNA"/>
</dbReference>
<proteinExistence type="predicted"/>
<comment type="caution">
    <text evidence="1">The sequence shown here is derived from an EMBL/GenBank/DDBJ whole genome shotgun (WGS) entry which is preliminary data.</text>
</comment>
<dbReference type="Proteomes" id="UP001064048">
    <property type="component" value="Chromosome Z"/>
</dbReference>
<evidence type="ECO:0000313" key="2">
    <source>
        <dbReference type="Proteomes" id="UP001064048"/>
    </source>
</evidence>
<evidence type="ECO:0000313" key="1">
    <source>
        <dbReference type="EMBL" id="KAI8430631.1"/>
    </source>
</evidence>
<accession>A0ACC0K2C0</accession>
<sequence>MVATFVAKNGHVATIVLEGRKTVNADWYTTLCLPEVPNRRGYKALVTNLGYAYDPDSTQQSTVRVFQEEPKPTKVIRSRSTSKKKMVATFVAKNGHVATIVLEGRKTVNADWYTTLCLPEEQKQQQRQASEGVIKKSPWSAVGAQAQQATSQEGPTLAEIQRLEREKKLEQMKEQQQMMQAIAQQQAAALAREHEMQAGLGWAKKKPSTTVPGLTLAEIQAEARQQSAAAAAAVDAAAAAAQAAQALEEVAMTQPNHVPWGNTHNGGGFWDSPSPAQSSKVVDKVQEMPRVAEQSAKIKKKNTLNVPAKKEASPVAEFDIWCNSVLAPWSAKIDGNVNCFNFAFWPQHCLIPFRVDNLALL</sequence>
<name>A0ACC0K2C0_CHOFU</name>
<reference evidence="1 2" key="1">
    <citation type="journal article" date="2022" name="Genome Biol. Evol.">
        <title>The Spruce Budworm Genome: Reconstructing the Evolutionary History of Antifreeze Proteins.</title>
        <authorList>
            <person name="Beliveau C."/>
            <person name="Gagne P."/>
            <person name="Picq S."/>
            <person name="Vernygora O."/>
            <person name="Keeling C.I."/>
            <person name="Pinkney K."/>
            <person name="Doucet D."/>
            <person name="Wen F."/>
            <person name="Johnston J.S."/>
            <person name="Maaroufi H."/>
            <person name="Boyle B."/>
            <person name="Laroche J."/>
            <person name="Dewar K."/>
            <person name="Juretic N."/>
            <person name="Blackburn G."/>
            <person name="Nisole A."/>
            <person name="Brunet B."/>
            <person name="Brandao M."/>
            <person name="Lumley L."/>
            <person name="Duan J."/>
            <person name="Quan G."/>
            <person name="Lucarotti C.J."/>
            <person name="Roe A.D."/>
            <person name="Sperling F.A.H."/>
            <person name="Levesque R.C."/>
            <person name="Cusson M."/>
        </authorList>
    </citation>
    <scope>NUCLEOTIDE SEQUENCE [LARGE SCALE GENOMIC DNA]</scope>
    <source>
        <strain evidence="1">Glfc:IPQL:Cfum</strain>
    </source>
</reference>
<organism evidence="1 2">
    <name type="scientific">Choristoneura fumiferana</name>
    <name type="common">Spruce budworm moth</name>
    <name type="synonym">Archips fumiferana</name>
    <dbReference type="NCBI Taxonomy" id="7141"/>
    <lineage>
        <taxon>Eukaryota</taxon>
        <taxon>Metazoa</taxon>
        <taxon>Ecdysozoa</taxon>
        <taxon>Arthropoda</taxon>
        <taxon>Hexapoda</taxon>
        <taxon>Insecta</taxon>
        <taxon>Pterygota</taxon>
        <taxon>Neoptera</taxon>
        <taxon>Endopterygota</taxon>
        <taxon>Lepidoptera</taxon>
        <taxon>Glossata</taxon>
        <taxon>Ditrysia</taxon>
        <taxon>Tortricoidea</taxon>
        <taxon>Tortricidae</taxon>
        <taxon>Tortricinae</taxon>
        <taxon>Choristoneura</taxon>
    </lineage>
</organism>